<proteinExistence type="predicted"/>
<feature type="non-terminal residue" evidence="1">
    <location>
        <position position="1"/>
    </location>
</feature>
<sequence>GEYYIKAASGLPIAVSAATPVLERWLGNALSRNGYVVTPAAERVVKAESPNEIRIAGIDRVFVSIEELLSAMEAGKAIN</sequence>
<dbReference type="EMBL" id="DVMS01000001">
    <property type="protein sequence ID" value="HIU38039.1"/>
    <property type="molecule type" value="Genomic_DNA"/>
</dbReference>
<evidence type="ECO:0000313" key="2">
    <source>
        <dbReference type="Proteomes" id="UP000824076"/>
    </source>
</evidence>
<protein>
    <submittedName>
        <fullName evidence="1">Uncharacterized protein</fullName>
    </submittedName>
</protein>
<dbReference type="Proteomes" id="UP000824076">
    <property type="component" value="Unassembled WGS sequence"/>
</dbReference>
<dbReference type="AlphaFoldDB" id="A0A9D1ILJ7"/>
<gene>
    <name evidence="1" type="ORF">IAD18_00025</name>
</gene>
<comment type="caution">
    <text evidence="1">The sequence shown here is derived from an EMBL/GenBank/DDBJ whole genome shotgun (WGS) entry which is preliminary data.</text>
</comment>
<name>A0A9D1ILJ7_9BACT</name>
<organism evidence="1 2">
    <name type="scientific">Candidatus Limisoma intestinavium</name>
    <dbReference type="NCBI Taxonomy" id="2840856"/>
    <lineage>
        <taxon>Bacteria</taxon>
        <taxon>Pseudomonadati</taxon>
        <taxon>Bacteroidota</taxon>
        <taxon>Bacteroidia</taxon>
        <taxon>Bacteroidales</taxon>
        <taxon>Candidatus Limisoma</taxon>
    </lineage>
</organism>
<accession>A0A9D1ILJ7</accession>
<reference evidence="1" key="1">
    <citation type="submission" date="2020-10" db="EMBL/GenBank/DDBJ databases">
        <authorList>
            <person name="Gilroy R."/>
        </authorList>
    </citation>
    <scope>NUCLEOTIDE SEQUENCE</scope>
    <source>
        <strain evidence="1">17073</strain>
    </source>
</reference>
<evidence type="ECO:0000313" key="1">
    <source>
        <dbReference type="EMBL" id="HIU38039.1"/>
    </source>
</evidence>
<reference evidence="1" key="2">
    <citation type="journal article" date="2021" name="PeerJ">
        <title>Extensive microbial diversity within the chicken gut microbiome revealed by metagenomics and culture.</title>
        <authorList>
            <person name="Gilroy R."/>
            <person name="Ravi A."/>
            <person name="Getino M."/>
            <person name="Pursley I."/>
            <person name="Horton D.L."/>
            <person name="Alikhan N.F."/>
            <person name="Baker D."/>
            <person name="Gharbi K."/>
            <person name="Hall N."/>
            <person name="Watson M."/>
            <person name="Adriaenssens E.M."/>
            <person name="Foster-Nyarko E."/>
            <person name="Jarju S."/>
            <person name="Secka A."/>
            <person name="Antonio M."/>
            <person name="Oren A."/>
            <person name="Chaudhuri R.R."/>
            <person name="La Ragione R."/>
            <person name="Hildebrand F."/>
            <person name="Pallen M.J."/>
        </authorList>
    </citation>
    <scope>NUCLEOTIDE SEQUENCE</scope>
    <source>
        <strain evidence="1">17073</strain>
    </source>
</reference>